<dbReference type="SUPFAM" id="SSF52374">
    <property type="entry name" value="Nucleotidylyl transferase"/>
    <property type="match status" value="1"/>
</dbReference>
<keyword evidence="8 12" id="KW-0648">Protein biosynthesis</keyword>
<dbReference type="FunFam" id="2.20.28.20:FF:000001">
    <property type="entry name" value="Methionine--tRNA ligase"/>
    <property type="match status" value="1"/>
</dbReference>
<keyword evidence="4" id="KW-0963">Cytoplasm</keyword>
<reference evidence="15" key="1">
    <citation type="submission" date="2017-07" db="EMBL/GenBank/DDBJ databases">
        <title>Novel pathways for hydrocarbon cycling and metabolic interdependencies in hydrothermal sediment communities.</title>
        <authorList>
            <person name="Dombrowski N."/>
            <person name="Seitz K."/>
            <person name="Teske A."/>
            <person name="Baker B."/>
        </authorList>
    </citation>
    <scope>NUCLEOTIDE SEQUENCE [LARGE SCALE GENOMIC DNA]</scope>
</reference>
<dbReference type="EMBL" id="NMUJ01000019">
    <property type="protein sequence ID" value="OYV03154.1"/>
    <property type="molecule type" value="Genomic_DNA"/>
</dbReference>
<comment type="caution">
    <text evidence="14">The sequence shown here is derived from an EMBL/GenBank/DDBJ whole genome shotgun (WGS) entry which is preliminary data.</text>
</comment>
<evidence type="ECO:0000256" key="9">
    <source>
        <dbReference type="ARBA" id="ARBA00023146"/>
    </source>
</evidence>
<dbReference type="PANTHER" id="PTHR45765:SF1">
    <property type="entry name" value="METHIONINE--TRNA LIGASE, CYTOPLASMIC"/>
    <property type="match status" value="1"/>
</dbReference>
<dbReference type="GO" id="GO:0006431">
    <property type="term" value="P:methionyl-tRNA aminoacylation"/>
    <property type="evidence" value="ECO:0007669"/>
    <property type="project" value="InterPro"/>
</dbReference>
<evidence type="ECO:0000256" key="4">
    <source>
        <dbReference type="ARBA" id="ARBA00022490"/>
    </source>
</evidence>
<evidence type="ECO:0000313" key="14">
    <source>
        <dbReference type="EMBL" id="OYV03154.1"/>
    </source>
</evidence>
<evidence type="ECO:0000256" key="11">
    <source>
        <dbReference type="ARBA" id="ARBA00047364"/>
    </source>
</evidence>
<dbReference type="InterPro" id="IPR023458">
    <property type="entry name" value="Met-tRNA_ligase_1"/>
</dbReference>
<comment type="similarity">
    <text evidence="2">Belongs to the class-I aminoacyl-tRNA synthetase family. MetG type 1 subfamily.</text>
</comment>
<dbReference type="PANTHER" id="PTHR45765">
    <property type="entry name" value="METHIONINE--TRNA LIGASE"/>
    <property type="match status" value="1"/>
</dbReference>
<dbReference type="InterPro" id="IPR033911">
    <property type="entry name" value="MetRS_core"/>
</dbReference>
<sequence length="265" mass="30762">MARILVTSALPYANGRLHFGHLAGAYLPADIYTRFKKLQGEDVIHICGTDEHGAPITFAAKKEGVSPKQLVDKYYRIICDSFERFGVRFDNFSRTSLPLHHRVSREFFLNLYQKGYIFDKETDQYYCKTDKLFLPDRYIEGTCPYCGYEAARGDQCEECGRWLEPAMLLNPHCTLCGGTPVKRKTKHWYFDLPKFEHKLVEWLQSKEDWKPNVREFALGWIREGLIPRPITRDLDWGVTVPLDEAKGKVLYVWFDAPIGYVSSTM</sequence>
<dbReference type="InterPro" id="IPR029038">
    <property type="entry name" value="MetRS_Zn"/>
</dbReference>
<evidence type="ECO:0000256" key="2">
    <source>
        <dbReference type="ARBA" id="ARBA00008258"/>
    </source>
</evidence>
<protein>
    <recommendedName>
        <fullName evidence="3">methionine--tRNA ligase</fullName>
        <ecNumber evidence="3">6.1.1.10</ecNumber>
    </recommendedName>
    <alternativeName>
        <fullName evidence="10">Methionyl-tRNA synthetase</fullName>
    </alternativeName>
</protein>
<dbReference type="Gene3D" id="2.20.28.20">
    <property type="entry name" value="Methionyl-tRNA synthetase, Zn-domain"/>
    <property type="match status" value="1"/>
</dbReference>
<dbReference type="GO" id="GO:0005829">
    <property type="term" value="C:cytosol"/>
    <property type="evidence" value="ECO:0007669"/>
    <property type="project" value="TreeGrafter"/>
</dbReference>
<comment type="catalytic activity">
    <reaction evidence="11">
        <text>tRNA(Met) + L-methionine + ATP = L-methionyl-tRNA(Met) + AMP + diphosphate</text>
        <dbReference type="Rhea" id="RHEA:13481"/>
        <dbReference type="Rhea" id="RHEA-COMP:9667"/>
        <dbReference type="Rhea" id="RHEA-COMP:9698"/>
        <dbReference type="ChEBI" id="CHEBI:30616"/>
        <dbReference type="ChEBI" id="CHEBI:33019"/>
        <dbReference type="ChEBI" id="CHEBI:57844"/>
        <dbReference type="ChEBI" id="CHEBI:78442"/>
        <dbReference type="ChEBI" id="CHEBI:78530"/>
        <dbReference type="ChEBI" id="CHEBI:456215"/>
        <dbReference type="EC" id="6.1.1.10"/>
    </reaction>
</comment>
<keyword evidence="5 12" id="KW-0436">Ligase</keyword>
<evidence type="ECO:0000256" key="8">
    <source>
        <dbReference type="ARBA" id="ARBA00022917"/>
    </source>
</evidence>
<evidence type="ECO:0000256" key="1">
    <source>
        <dbReference type="ARBA" id="ARBA00004496"/>
    </source>
</evidence>
<keyword evidence="9 12" id="KW-0030">Aminoacyl-tRNA synthetase</keyword>
<dbReference type="InterPro" id="IPR014729">
    <property type="entry name" value="Rossmann-like_a/b/a_fold"/>
</dbReference>
<dbReference type="SUPFAM" id="SSF57770">
    <property type="entry name" value="Methionyl-tRNA synthetase (MetRS), Zn-domain"/>
    <property type="match status" value="1"/>
</dbReference>
<name>A0A257LU67_UNCW3</name>
<dbReference type="GO" id="GO:0004825">
    <property type="term" value="F:methionine-tRNA ligase activity"/>
    <property type="evidence" value="ECO:0007669"/>
    <property type="project" value="UniProtKB-EC"/>
</dbReference>
<keyword evidence="6 12" id="KW-0547">Nucleotide-binding</keyword>
<comment type="subcellular location">
    <subcellularLocation>
        <location evidence="1">Cytoplasm</location>
    </subcellularLocation>
</comment>
<accession>A0A257LU67</accession>
<evidence type="ECO:0000313" key="15">
    <source>
        <dbReference type="Proteomes" id="UP000216312"/>
    </source>
</evidence>
<dbReference type="InterPro" id="IPR015413">
    <property type="entry name" value="Methionyl/Leucyl_tRNA_Synth"/>
</dbReference>
<dbReference type="AlphaFoldDB" id="A0A257LU67"/>
<evidence type="ECO:0000256" key="5">
    <source>
        <dbReference type="ARBA" id="ARBA00022598"/>
    </source>
</evidence>
<organism evidence="14 15">
    <name type="scientific">candidate division WOR-3 bacterium 4484_18</name>
    <dbReference type="NCBI Taxonomy" id="2020626"/>
    <lineage>
        <taxon>Bacteria</taxon>
        <taxon>Bacteria division WOR-3</taxon>
    </lineage>
</organism>
<evidence type="ECO:0000256" key="12">
    <source>
        <dbReference type="RuleBase" id="RU363039"/>
    </source>
</evidence>
<dbReference type="Proteomes" id="UP000216312">
    <property type="component" value="Unassembled WGS sequence"/>
</dbReference>
<gene>
    <name evidence="14" type="ORF">CGW93_02295</name>
</gene>
<evidence type="ECO:0000256" key="3">
    <source>
        <dbReference type="ARBA" id="ARBA00012838"/>
    </source>
</evidence>
<evidence type="ECO:0000256" key="10">
    <source>
        <dbReference type="ARBA" id="ARBA00030904"/>
    </source>
</evidence>
<dbReference type="EC" id="6.1.1.10" evidence="3"/>
<evidence type="ECO:0000256" key="6">
    <source>
        <dbReference type="ARBA" id="ARBA00022741"/>
    </source>
</evidence>
<dbReference type="Pfam" id="PF09334">
    <property type="entry name" value="tRNA-synt_1g"/>
    <property type="match status" value="1"/>
</dbReference>
<dbReference type="Gene3D" id="3.40.50.620">
    <property type="entry name" value="HUPs"/>
    <property type="match status" value="1"/>
</dbReference>
<dbReference type="GO" id="GO:0005524">
    <property type="term" value="F:ATP binding"/>
    <property type="evidence" value="ECO:0007669"/>
    <property type="project" value="UniProtKB-KW"/>
</dbReference>
<feature type="domain" description="Methionyl/Leucyl tRNA synthetase" evidence="13">
    <location>
        <begin position="4"/>
        <end position="264"/>
    </location>
</feature>
<evidence type="ECO:0000259" key="13">
    <source>
        <dbReference type="Pfam" id="PF09334"/>
    </source>
</evidence>
<dbReference type="PRINTS" id="PR01041">
    <property type="entry name" value="TRNASYNTHMET"/>
</dbReference>
<keyword evidence="7 12" id="KW-0067">ATP-binding</keyword>
<feature type="non-terminal residue" evidence="14">
    <location>
        <position position="265"/>
    </location>
</feature>
<proteinExistence type="inferred from homology"/>
<evidence type="ECO:0000256" key="7">
    <source>
        <dbReference type="ARBA" id="ARBA00022840"/>
    </source>
</evidence>